<evidence type="ECO:0000313" key="2">
    <source>
        <dbReference type="EMBL" id="GEP05724.1"/>
    </source>
</evidence>
<dbReference type="GO" id="GO:0008270">
    <property type="term" value="F:zinc ion binding"/>
    <property type="evidence" value="ECO:0007669"/>
    <property type="project" value="InterPro"/>
</dbReference>
<name>A0A512J6X0_9HYPH</name>
<dbReference type="GO" id="GO:0003677">
    <property type="term" value="F:DNA binding"/>
    <property type="evidence" value="ECO:0007669"/>
    <property type="project" value="InterPro"/>
</dbReference>
<evidence type="ECO:0008006" key="6">
    <source>
        <dbReference type="Google" id="ProtNLM"/>
    </source>
</evidence>
<dbReference type="Proteomes" id="UP000321960">
    <property type="component" value="Unassembled WGS sequence"/>
</dbReference>
<sequence length="167" mass="18101">MHLWDHAALHRCPHRAKGTFPIMNDTESAVDYVELAADIVSAYVSNNPVPPGELAQLIGRIHAALLQVGSGQPEAKAAAPATLQPAVPIKKSVTPDHIVCLEDGRTFKSLKRHLRAKYDLSPEQYRAKWGLPPDYPMVAPNYAKARSDLAKAIGLGQTRTGDYGEAA</sequence>
<dbReference type="Gene3D" id="1.10.10.1550">
    <property type="entry name" value="ROS/MUCR transcriptional regulator protein"/>
    <property type="match status" value="1"/>
</dbReference>
<dbReference type="InterPro" id="IPR008807">
    <property type="entry name" value="ROS_MUCR"/>
</dbReference>
<dbReference type="InterPro" id="IPR041920">
    <property type="entry name" value="ROS/MUCR_sf"/>
</dbReference>
<protein>
    <recommendedName>
        <fullName evidence="6">MucR family transcriptional regulator</fullName>
    </recommendedName>
</protein>
<keyword evidence="5" id="KW-1185">Reference proteome</keyword>
<dbReference type="GO" id="GO:0006355">
    <property type="term" value="P:regulation of DNA-templated transcription"/>
    <property type="evidence" value="ECO:0007669"/>
    <property type="project" value="InterPro"/>
</dbReference>
<evidence type="ECO:0000256" key="1">
    <source>
        <dbReference type="ARBA" id="ARBA00007031"/>
    </source>
</evidence>
<dbReference type="EMBL" id="BSPK01000118">
    <property type="protein sequence ID" value="GLS67923.1"/>
    <property type="molecule type" value="Genomic_DNA"/>
</dbReference>
<comment type="caution">
    <text evidence="2">The sequence shown here is derived from an EMBL/GenBank/DDBJ whole genome shotgun (WGS) entry which is preliminary data.</text>
</comment>
<dbReference type="Pfam" id="PF05443">
    <property type="entry name" value="ROS_MUCR"/>
    <property type="match status" value="1"/>
</dbReference>
<dbReference type="AlphaFoldDB" id="A0A512J6X0"/>
<dbReference type="Proteomes" id="UP001156856">
    <property type="component" value="Unassembled WGS sequence"/>
</dbReference>
<accession>A0A512J6X0</accession>
<organism evidence="2 4">
    <name type="scientific">Methylobacterium oxalidis</name>
    <dbReference type="NCBI Taxonomy" id="944322"/>
    <lineage>
        <taxon>Bacteria</taxon>
        <taxon>Pseudomonadati</taxon>
        <taxon>Pseudomonadota</taxon>
        <taxon>Alphaproteobacteria</taxon>
        <taxon>Hyphomicrobiales</taxon>
        <taxon>Methylobacteriaceae</taxon>
        <taxon>Methylobacterium</taxon>
    </lineage>
</organism>
<reference evidence="5" key="2">
    <citation type="journal article" date="2019" name="Int. J. Syst. Evol. Microbiol.">
        <title>The Global Catalogue of Microorganisms (GCM) 10K type strain sequencing project: providing services to taxonomists for standard genome sequencing and annotation.</title>
        <authorList>
            <consortium name="The Broad Institute Genomics Platform"/>
            <consortium name="The Broad Institute Genome Sequencing Center for Infectious Disease"/>
            <person name="Wu L."/>
            <person name="Ma J."/>
        </authorList>
    </citation>
    <scope>NUCLEOTIDE SEQUENCE [LARGE SCALE GENOMIC DNA]</scope>
    <source>
        <strain evidence="5">NBRC 107715</strain>
    </source>
</reference>
<gene>
    <name evidence="3" type="ORF">GCM10007888_63080</name>
    <name evidence="2" type="ORF">MOX02_37620</name>
</gene>
<reference evidence="3" key="1">
    <citation type="journal article" date="2014" name="Int. J. Syst. Evol. Microbiol.">
        <title>Complete genome of a new Firmicutes species belonging to the dominant human colonic microbiota ('Ruminococcus bicirculans') reveals two chromosomes and a selective capacity to utilize plant glucans.</title>
        <authorList>
            <consortium name="NISC Comparative Sequencing Program"/>
            <person name="Wegmann U."/>
            <person name="Louis P."/>
            <person name="Goesmann A."/>
            <person name="Henrissat B."/>
            <person name="Duncan S.H."/>
            <person name="Flint H.J."/>
        </authorList>
    </citation>
    <scope>NUCLEOTIDE SEQUENCE</scope>
    <source>
        <strain evidence="3">NBRC 107715</strain>
    </source>
</reference>
<reference evidence="2 4" key="3">
    <citation type="submission" date="2019-07" db="EMBL/GenBank/DDBJ databases">
        <title>Whole genome shotgun sequence of Methylobacterium oxalidis NBRC 107715.</title>
        <authorList>
            <person name="Hosoyama A."/>
            <person name="Uohara A."/>
            <person name="Ohji S."/>
            <person name="Ichikawa N."/>
        </authorList>
    </citation>
    <scope>NUCLEOTIDE SEQUENCE [LARGE SCALE GENOMIC DNA]</scope>
    <source>
        <strain evidence="2 4">NBRC 107715</strain>
    </source>
</reference>
<dbReference type="EMBL" id="BJZU01000076">
    <property type="protein sequence ID" value="GEP05724.1"/>
    <property type="molecule type" value="Genomic_DNA"/>
</dbReference>
<comment type="similarity">
    <text evidence="1">Belongs to the ros/MucR family.</text>
</comment>
<evidence type="ECO:0000313" key="3">
    <source>
        <dbReference type="EMBL" id="GLS67923.1"/>
    </source>
</evidence>
<evidence type="ECO:0000313" key="4">
    <source>
        <dbReference type="Proteomes" id="UP000321960"/>
    </source>
</evidence>
<reference evidence="3" key="4">
    <citation type="submission" date="2023-01" db="EMBL/GenBank/DDBJ databases">
        <title>Draft genome sequence of Methylobacterium oxalidis strain NBRC 107715.</title>
        <authorList>
            <person name="Sun Q."/>
            <person name="Mori K."/>
        </authorList>
    </citation>
    <scope>NUCLEOTIDE SEQUENCE</scope>
    <source>
        <strain evidence="3">NBRC 107715</strain>
    </source>
</reference>
<proteinExistence type="inferred from homology"/>
<evidence type="ECO:0000313" key="5">
    <source>
        <dbReference type="Proteomes" id="UP001156856"/>
    </source>
</evidence>